<accession>A0AC60Q2G9</accession>
<dbReference type="Proteomes" id="UP000805193">
    <property type="component" value="Unassembled WGS sequence"/>
</dbReference>
<evidence type="ECO:0000313" key="1">
    <source>
        <dbReference type="EMBL" id="KAG0427862.1"/>
    </source>
</evidence>
<keyword evidence="2" id="KW-1185">Reference proteome</keyword>
<organism evidence="1 2">
    <name type="scientific">Ixodes persulcatus</name>
    <name type="common">Taiga tick</name>
    <dbReference type="NCBI Taxonomy" id="34615"/>
    <lineage>
        <taxon>Eukaryota</taxon>
        <taxon>Metazoa</taxon>
        <taxon>Ecdysozoa</taxon>
        <taxon>Arthropoda</taxon>
        <taxon>Chelicerata</taxon>
        <taxon>Arachnida</taxon>
        <taxon>Acari</taxon>
        <taxon>Parasitiformes</taxon>
        <taxon>Ixodida</taxon>
        <taxon>Ixodoidea</taxon>
        <taxon>Ixodidae</taxon>
        <taxon>Ixodinae</taxon>
        <taxon>Ixodes</taxon>
    </lineage>
</organism>
<proteinExistence type="predicted"/>
<protein>
    <submittedName>
        <fullName evidence="1">Uncharacterized protein</fullName>
    </submittedName>
</protein>
<sequence>MDNWSDMTAVHDWSRVNGADCDWGWVDGLDNRRGVDLNRGREGGGIGWLGGLGAWLVGLDGGAVAKGVGDVVNGAGNATSVHVAVRADFVVVHISSLLAGQAGAKLVDVVVAEAVWLRVNSLHVSGSWVDGPDNARNWMDGSKKSWGRLKGPHSSWNTVNGSNNCWNWVDGFYHRWNWVYGSQNSSD</sequence>
<name>A0AC60Q2G9_IXOPE</name>
<dbReference type="EMBL" id="JABSTQ010009585">
    <property type="protein sequence ID" value="KAG0427862.1"/>
    <property type="molecule type" value="Genomic_DNA"/>
</dbReference>
<reference evidence="1 2" key="1">
    <citation type="journal article" date="2020" name="Cell">
        <title>Large-Scale Comparative Analyses of Tick Genomes Elucidate Their Genetic Diversity and Vector Capacities.</title>
        <authorList>
            <consortium name="Tick Genome and Microbiome Consortium (TIGMIC)"/>
            <person name="Jia N."/>
            <person name="Wang J."/>
            <person name="Shi W."/>
            <person name="Du L."/>
            <person name="Sun Y."/>
            <person name="Zhan W."/>
            <person name="Jiang J.F."/>
            <person name="Wang Q."/>
            <person name="Zhang B."/>
            <person name="Ji P."/>
            <person name="Bell-Sakyi L."/>
            <person name="Cui X.M."/>
            <person name="Yuan T.T."/>
            <person name="Jiang B.G."/>
            <person name="Yang W.F."/>
            <person name="Lam T.T."/>
            <person name="Chang Q.C."/>
            <person name="Ding S.J."/>
            <person name="Wang X.J."/>
            <person name="Zhu J.G."/>
            <person name="Ruan X.D."/>
            <person name="Zhao L."/>
            <person name="Wei J.T."/>
            <person name="Ye R.Z."/>
            <person name="Que T.C."/>
            <person name="Du C.H."/>
            <person name="Zhou Y.H."/>
            <person name="Cheng J.X."/>
            <person name="Dai P.F."/>
            <person name="Guo W.B."/>
            <person name="Han X.H."/>
            <person name="Huang E.J."/>
            <person name="Li L.F."/>
            <person name="Wei W."/>
            <person name="Gao Y.C."/>
            <person name="Liu J.Z."/>
            <person name="Shao H.Z."/>
            <person name="Wang X."/>
            <person name="Wang C.C."/>
            <person name="Yang T.C."/>
            <person name="Huo Q.B."/>
            <person name="Li W."/>
            <person name="Chen H.Y."/>
            <person name="Chen S.E."/>
            <person name="Zhou L.G."/>
            <person name="Ni X.B."/>
            <person name="Tian J.H."/>
            <person name="Sheng Y."/>
            <person name="Liu T."/>
            <person name="Pan Y.S."/>
            <person name="Xia L.Y."/>
            <person name="Li J."/>
            <person name="Zhao F."/>
            <person name="Cao W.C."/>
        </authorList>
    </citation>
    <scope>NUCLEOTIDE SEQUENCE [LARGE SCALE GENOMIC DNA]</scope>
    <source>
        <strain evidence="1">Iper-2018</strain>
    </source>
</reference>
<evidence type="ECO:0000313" key="2">
    <source>
        <dbReference type="Proteomes" id="UP000805193"/>
    </source>
</evidence>
<gene>
    <name evidence="1" type="ORF">HPB47_025102</name>
</gene>
<comment type="caution">
    <text evidence="1">The sequence shown here is derived from an EMBL/GenBank/DDBJ whole genome shotgun (WGS) entry which is preliminary data.</text>
</comment>